<name>A0AAN7BHT6_9PEZI</name>
<reference evidence="1" key="1">
    <citation type="journal article" date="2023" name="Mol. Phylogenet. Evol.">
        <title>Genome-scale phylogeny and comparative genomics of the fungal order Sordariales.</title>
        <authorList>
            <person name="Hensen N."/>
            <person name="Bonometti L."/>
            <person name="Westerberg I."/>
            <person name="Brannstrom I.O."/>
            <person name="Guillou S."/>
            <person name="Cros-Aarteil S."/>
            <person name="Calhoun S."/>
            <person name="Haridas S."/>
            <person name="Kuo A."/>
            <person name="Mondo S."/>
            <person name="Pangilinan J."/>
            <person name="Riley R."/>
            <person name="LaButti K."/>
            <person name="Andreopoulos B."/>
            <person name="Lipzen A."/>
            <person name="Chen C."/>
            <person name="Yan M."/>
            <person name="Daum C."/>
            <person name="Ng V."/>
            <person name="Clum A."/>
            <person name="Steindorff A."/>
            <person name="Ohm R.A."/>
            <person name="Martin F."/>
            <person name="Silar P."/>
            <person name="Natvig D.O."/>
            <person name="Lalanne C."/>
            <person name="Gautier V."/>
            <person name="Ament-Velasquez S.L."/>
            <person name="Kruys A."/>
            <person name="Hutchinson M.I."/>
            <person name="Powell A.J."/>
            <person name="Barry K."/>
            <person name="Miller A.N."/>
            <person name="Grigoriev I.V."/>
            <person name="Debuchy R."/>
            <person name="Gladieux P."/>
            <person name="Hiltunen Thoren M."/>
            <person name="Johannesson H."/>
        </authorList>
    </citation>
    <scope>NUCLEOTIDE SEQUENCE</scope>
    <source>
        <strain evidence="1">CBS 990.96</strain>
    </source>
</reference>
<comment type="caution">
    <text evidence="1">The sequence shown here is derived from an EMBL/GenBank/DDBJ whole genome shotgun (WGS) entry which is preliminary data.</text>
</comment>
<evidence type="ECO:0000313" key="1">
    <source>
        <dbReference type="EMBL" id="KAK4223527.1"/>
    </source>
</evidence>
<evidence type="ECO:0000313" key="2">
    <source>
        <dbReference type="Proteomes" id="UP001301958"/>
    </source>
</evidence>
<dbReference type="EMBL" id="MU865424">
    <property type="protein sequence ID" value="KAK4223527.1"/>
    <property type="molecule type" value="Genomic_DNA"/>
</dbReference>
<reference evidence="1" key="2">
    <citation type="submission" date="2023-05" db="EMBL/GenBank/DDBJ databases">
        <authorList>
            <consortium name="Lawrence Berkeley National Laboratory"/>
            <person name="Steindorff A."/>
            <person name="Hensen N."/>
            <person name="Bonometti L."/>
            <person name="Westerberg I."/>
            <person name="Brannstrom I.O."/>
            <person name="Guillou S."/>
            <person name="Cros-Aarteil S."/>
            <person name="Calhoun S."/>
            <person name="Haridas S."/>
            <person name="Kuo A."/>
            <person name="Mondo S."/>
            <person name="Pangilinan J."/>
            <person name="Riley R."/>
            <person name="Labutti K."/>
            <person name="Andreopoulos B."/>
            <person name="Lipzen A."/>
            <person name="Chen C."/>
            <person name="Yanf M."/>
            <person name="Daum C."/>
            <person name="Ng V."/>
            <person name="Clum A."/>
            <person name="Ohm R."/>
            <person name="Martin F."/>
            <person name="Silar P."/>
            <person name="Natvig D."/>
            <person name="Lalanne C."/>
            <person name="Gautier V."/>
            <person name="Ament-Velasquez S.L."/>
            <person name="Kruys A."/>
            <person name="Hutchinson M.I."/>
            <person name="Powell A.J."/>
            <person name="Barry K."/>
            <person name="Miller A.N."/>
            <person name="Grigoriev I.V."/>
            <person name="Debuchy R."/>
            <person name="Gladieux P."/>
            <person name="Thoren M.H."/>
            <person name="Johannesson H."/>
        </authorList>
    </citation>
    <scope>NUCLEOTIDE SEQUENCE</scope>
    <source>
        <strain evidence="1">CBS 990.96</strain>
    </source>
</reference>
<gene>
    <name evidence="1" type="ORF">QBC38DRAFT_46708</name>
</gene>
<protein>
    <submittedName>
        <fullName evidence="1">Uncharacterized protein</fullName>
    </submittedName>
</protein>
<organism evidence="1 2">
    <name type="scientific">Podospora fimiseda</name>
    <dbReference type="NCBI Taxonomy" id="252190"/>
    <lineage>
        <taxon>Eukaryota</taxon>
        <taxon>Fungi</taxon>
        <taxon>Dikarya</taxon>
        <taxon>Ascomycota</taxon>
        <taxon>Pezizomycotina</taxon>
        <taxon>Sordariomycetes</taxon>
        <taxon>Sordariomycetidae</taxon>
        <taxon>Sordariales</taxon>
        <taxon>Podosporaceae</taxon>
        <taxon>Podospora</taxon>
    </lineage>
</organism>
<keyword evidence="2" id="KW-1185">Reference proteome</keyword>
<dbReference type="Proteomes" id="UP001301958">
    <property type="component" value="Unassembled WGS sequence"/>
</dbReference>
<accession>A0AAN7BHT6</accession>
<sequence>MDKAQHQQVGQTEVATMFGPIKPKDIKLNLTFSEFRDLVIRLEHPGIEHDPVIEDTLCREAEETLDLDRYGLGGLDFRFLWFSKRAILLYYVYEDAATRLKAWKSTDIEQWVGLITMLRAKEKEMNLITRRCEDVRECVIRNLEPERFNNAADSPLLARVQHMELEDVLRVLEIEDNEEHSWTMSAFEFQTLVGSCDYTVGIHRPRFQERHREQIPWMYFVPVGLSRKCDVLLKWFPGGGLEVSAMYRILIEKLDDKMRRMVRDAQFVADEENILVLAYPAPYP</sequence>
<dbReference type="AlphaFoldDB" id="A0AAN7BHT6"/>
<proteinExistence type="predicted"/>